<dbReference type="AlphaFoldDB" id="A0A1J4MM49"/>
<dbReference type="VEuPathDB" id="CryptoDB:cubi_01867"/>
<evidence type="ECO:0000259" key="4">
    <source>
        <dbReference type="PROSITE" id="PS50192"/>
    </source>
</evidence>
<evidence type="ECO:0000256" key="3">
    <source>
        <dbReference type="SAM" id="MobiDB-lite"/>
    </source>
</evidence>
<dbReference type="EMBL" id="LRBP01000001">
    <property type="protein sequence ID" value="OII75346.1"/>
    <property type="molecule type" value="Genomic_DNA"/>
</dbReference>
<dbReference type="GeneID" id="39978658"/>
<evidence type="ECO:0000313" key="6">
    <source>
        <dbReference type="Proteomes" id="UP000186176"/>
    </source>
</evidence>
<dbReference type="SUPFAM" id="SSF58038">
    <property type="entry name" value="SNARE fusion complex"/>
    <property type="match status" value="2"/>
</dbReference>
<sequence length="208" mass="24237">MTVENIYNEESRNSPEQEIAELQSECKKALKNTLRIAADANEISLHSATKLNEQTEQLYKIEDETEKIKDNLDKTERAINSLKNPFLFWFKGLFRQNESKSIKPAPISNFQKDKNTHNKETCHVISDFPKERKLYCKDLDDRHEFNNEIDEGLEQIGDMLKEMHNRAISMNTALKNQGGILNNIDANIYSNNSRMKDQRTELGKFIRK</sequence>
<dbReference type="Proteomes" id="UP000186176">
    <property type="component" value="Unassembled WGS sequence"/>
</dbReference>
<dbReference type="GO" id="GO:0005886">
    <property type="term" value="C:plasma membrane"/>
    <property type="evidence" value="ECO:0007669"/>
    <property type="project" value="TreeGrafter"/>
</dbReference>
<comment type="similarity">
    <text evidence="1">Belongs to the SNAP-25 family.</text>
</comment>
<dbReference type="PROSITE" id="PS50192">
    <property type="entry name" value="T_SNARE"/>
    <property type="match status" value="2"/>
</dbReference>
<accession>A0A1J4MM49</accession>
<dbReference type="SMART" id="SM00397">
    <property type="entry name" value="t_SNARE"/>
    <property type="match status" value="2"/>
</dbReference>
<dbReference type="Gene3D" id="1.20.5.110">
    <property type="match status" value="2"/>
</dbReference>
<organism evidence="5 6">
    <name type="scientific">Cryptosporidium ubiquitum</name>
    <dbReference type="NCBI Taxonomy" id="857276"/>
    <lineage>
        <taxon>Eukaryota</taxon>
        <taxon>Sar</taxon>
        <taxon>Alveolata</taxon>
        <taxon>Apicomplexa</taxon>
        <taxon>Conoidasida</taxon>
        <taxon>Coccidia</taxon>
        <taxon>Eucoccidiorida</taxon>
        <taxon>Eimeriorina</taxon>
        <taxon>Cryptosporidiidae</taxon>
        <taxon>Cryptosporidium</taxon>
    </lineage>
</organism>
<proteinExistence type="inferred from homology"/>
<comment type="caution">
    <text evidence="5">The sequence shown here is derived from an EMBL/GenBank/DDBJ whole genome shotgun (WGS) entry which is preliminary data.</text>
</comment>
<dbReference type="PANTHER" id="PTHR19305:SF9">
    <property type="entry name" value="SYNAPTOSOMAL-ASSOCIATED PROTEIN 29"/>
    <property type="match status" value="1"/>
</dbReference>
<feature type="region of interest" description="Disordered" evidence="3">
    <location>
        <begin position="1"/>
        <end position="20"/>
    </location>
</feature>
<gene>
    <name evidence="5" type="ORF">cubi_01867</name>
</gene>
<dbReference type="RefSeq" id="XP_028876353.1">
    <property type="nucleotide sequence ID" value="XM_029018879.1"/>
</dbReference>
<dbReference type="PANTHER" id="PTHR19305">
    <property type="entry name" value="SYNAPTOSOMAL ASSOCIATED PROTEIN"/>
    <property type="match status" value="1"/>
</dbReference>
<keyword evidence="6" id="KW-1185">Reference proteome</keyword>
<protein>
    <submittedName>
        <fullName evidence="5">SNARE domain-containing protein</fullName>
    </submittedName>
</protein>
<reference evidence="5 6" key="1">
    <citation type="submission" date="2016-10" db="EMBL/GenBank/DDBJ databases">
        <title>Reductive evolution of mitochondrial metabolism and differential evolution of invasion-related proteins in Cryptosporidium.</title>
        <authorList>
            <person name="Liu S."/>
            <person name="Roellig D.M."/>
            <person name="Guo Y."/>
            <person name="Li N."/>
            <person name="Frace M.A."/>
            <person name="Tang K."/>
            <person name="Zhang L."/>
            <person name="Feng Y."/>
            <person name="Xiao L."/>
        </authorList>
    </citation>
    <scope>NUCLEOTIDE SEQUENCE [LARGE SCALE GENOMIC DNA]</scope>
    <source>
        <strain evidence="5">39726</strain>
    </source>
</reference>
<dbReference type="InterPro" id="IPR000727">
    <property type="entry name" value="T_SNARE_dom"/>
</dbReference>
<feature type="coiled-coil region" evidence="2">
    <location>
        <begin position="51"/>
        <end position="78"/>
    </location>
</feature>
<dbReference type="OrthoDB" id="19261at2759"/>
<keyword evidence="2" id="KW-0175">Coiled coil</keyword>
<evidence type="ECO:0000256" key="2">
    <source>
        <dbReference type="SAM" id="Coils"/>
    </source>
</evidence>
<feature type="domain" description="T-SNARE coiled-coil homology" evidence="4">
    <location>
        <begin position="143"/>
        <end position="205"/>
    </location>
</feature>
<feature type="domain" description="T-SNARE coiled-coil homology" evidence="4">
    <location>
        <begin position="20"/>
        <end position="82"/>
    </location>
</feature>
<evidence type="ECO:0000256" key="1">
    <source>
        <dbReference type="ARBA" id="ARBA00009480"/>
    </source>
</evidence>
<name>A0A1J4MM49_9CRYT</name>
<evidence type="ECO:0000313" key="5">
    <source>
        <dbReference type="EMBL" id="OII75346.1"/>
    </source>
</evidence>